<dbReference type="EMBL" id="JJMM01000002">
    <property type="protein sequence ID" value="KDR96786.1"/>
    <property type="molecule type" value="Genomic_DNA"/>
</dbReference>
<dbReference type="STRING" id="1121324.CLIT_2c03920"/>
<keyword evidence="3" id="KW-1185">Reference proteome</keyword>
<dbReference type="AlphaFoldDB" id="A0A069RIE3"/>
<dbReference type="OrthoDB" id="9796465at2"/>
<evidence type="ECO:0000313" key="3">
    <source>
        <dbReference type="Proteomes" id="UP000027946"/>
    </source>
</evidence>
<dbReference type="InterPro" id="IPR014444">
    <property type="entry name" value="PH1575-like"/>
</dbReference>
<dbReference type="Gene3D" id="3.40.50.10880">
    <property type="entry name" value="Uncharacterised protein PF01937, DUF89, domain 3"/>
    <property type="match status" value="1"/>
</dbReference>
<evidence type="ECO:0000313" key="2">
    <source>
        <dbReference type="EMBL" id="KDR96786.1"/>
    </source>
</evidence>
<organism evidence="2 3">
    <name type="scientific">Peptoclostridium litorale DSM 5388</name>
    <dbReference type="NCBI Taxonomy" id="1121324"/>
    <lineage>
        <taxon>Bacteria</taxon>
        <taxon>Bacillati</taxon>
        <taxon>Bacillota</taxon>
        <taxon>Clostridia</taxon>
        <taxon>Peptostreptococcales</taxon>
        <taxon>Peptoclostridiaceae</taxon>
        <taxon>Peptoclostridium</taxon>
    </lineage>
</organism>
<dbReference type="eggNOG" id="COG1578">
    <property type="taxonomic scope" value="Bacteria"/>
</dbReference>
<comment type="caution">
    <text evidence="2">The sequence shown here is derived from an EMBL/GenBank/DDBJ whole genome shotgun (WGS) entry which is preliminary data.</text>
</comment>
<dbReference type="SUPFAM" id="SSF111321">
    <property type="entry name" value="AF1104-like"/>
    <property type="match status" value="1"/>
</dbReference>
<accession>A0A069RIE3</accession>
<evidence type="ECO:0000259" key="1">
    <source>
        <dbReference type="Pfam" id="PF01937"/>
    </source>
</evidence>
<dbReference type="PIRSF" id="PIRSF006593">
    <property type="entry name" value="UCP006593"/>
    <property type="match status" value="1"/>
</dbReference>
<dbReference type="Pfam" id="PF01937">
    <property type="entry name" value="ARMT1-like_dom"/>
    <property type="match status" value="1"/>
</dbReference>
<gene>
    <name evidence="2" type="ORF">CLIT_2c03920</name>
</gene>
<dbReference type="Proteomes" id="UP000027946">
    <property type="component" value="Unassembled WGS sequence"/>
</dbReference>
<dbReference type="InterPro" id="IPR002791">
    <property type="entry name" value="ARMT1-like_metal-bd"/>
</dbReference>
<name>A0A069RIE3_PEPLI</name>
<dbReference type="InterPro" id="IPR036075">
    <property type="entry name" value="ARMT-1-like_metal-bd_sf"/>
</dbReference>
<reference evidence="2 3" key="1">
    <citation type="submission" date="2014-03" db="EMBL/GenBank/DDBJ databases">
        <title>Genome sequence of Clostridium litorale W6, DSM 5388.</title>
        <authorList>
            <person name="Poehlein A."/>
            <person name="Jagirdar A."/>
            <person name="Khonsari B."/>
            <person name="Chibani C.M."/>
            <person name="Gutierrez Gutierrez D.A."/>
            <person name="Davydova E."/>
            <person name="Alghaithi H.S."/>
            <person name="Nair K.P."/>
            <person name="Dhamotharan K."/>
            <person name="Chandran L."/>
            <person name="G W."/>
            <person name="Daniel R."/>
        </authorList>
    </citation>
    <scope>NUCLEOTIDE SEQUENCE [LARGE SCALE GENOMIC DNA]</scope>
    <source>
        <strain evidence="2 3">W6</strain>
    </source>
</reference>
<sequence>MKLNTKCIVCNIQQAIRIAEFLDVDDKNRENIMRKVLGYLRDADYGLSNPQIMKGTWDIIVEELGNDNPYKDIKRFYNEEMLMMYNELMGIVKSSKDSFQTGLKMAITGNLIDFGPSHKFDRDILIEMINNLDSQNMVVDDSKKLKDMLADSHTLLYIGDNCGEIVLDKVFIEQIKSEFPKLDIYFGVRGKAIINDVTLEDAKMVKMEEVASIIESEDGTPGTILENTGERFQKMFESADVIIAKGQGNYESLSDVKREGLFFLFMAKCPVVAGYAGVDEMSILCMENAK</sequence>
<dbReference type="Gene3D" id="1.10.285.20">
    <property type="entry name" value="Uncharacterised protein PF01937, DUF89, domain 2"/>
    <property type="match status" value="1"/>
</dbReference>
<feature type="domain" description="Damage-control phosphatase ARMT1-like metal-binding" evidence="1">
    <location>
        <begin position="5"/>
        <end position="281"/>
    </location>
</feature>
<protein>
    <recommendedName>
        <fullName evidence="1">Damage-control phosphatase ARMT1-like metal-binding domain-containing protein</fullName>
    </recommendedName>
</protein>
<proteinExistence type="predicted"/>
<dbReference type="RefSeq" id="WP_038261467.1">
    <property type="nucleotide sequence ID" value="NZ_FSRH01000019.1"/>
</dbReference>